<evidence type="ECO:0000313" key="1">
    <source>
        <dbReference type="EMBL" id="KPD03363.1"/>
    </source>
</evidence>
<keyword evidence="2" id="KW-1185">Reference proteome</keyword>
<gene>
    <name evidence="1" type="ORF">M992_1240</name>
</gene>
<dbReference type="RefSeq" id="WP_053907780.1">
    <property type="nucleotide sequence ID" value="NZ_CAWMUS010000011.1"/>
</dbReference>
<evidence type="ECO:0000313" key="2">
    <source>
        <dbReference type="Proteomes" id="UP000053226"/>
    </source>
</evidence>
<dbReference type="EMBL" id="LGAA01000011">
    <property type="protein sequence ID" value="KPD03363.1"/>
    <property type="molecule type" value="Genomic_DNA"/>
</dbReference>
<accession>A0A0N0IAV4</accession>
<comment type="caution">
    <text evidence="1">The sequence shown here is derived from an EMBL/GenBank/DDBJ whole genome shotgun (WGS) entry which is preliminary data.</text>
</comment>
<dbReference type="Proteomes" id="UP000053226">
    <property type="component" value="Unassembled WGS sequence"/>
</dbReference>
<organism evidence="1 2">
    <name type="scientific">Moellerella wisconsensis ATCC 35017</name>
    <dbReference type="NCBI Taxonomy" id="1354267"/>
    <lineage>
        <taxon>Bacteria</taxon>
        <taxon>Pseudomonadati</taxon>
        <taxon>Pseudomonadota</taxon>
        <taxon>Gammaproteobacteria</taxon>
        <taxon>Enterobacterales</taxon>
        <taxon>Morganellaceae</taxon>
        <taxon>Moellerella</taxon>
    </lineage>
</organism>
<reference evidence="1 2" key="1">
    <citation type="submission" date="2015-07" db="EMBL/GenBank/DDBJ databases">
        <title>ATOL: Assembling a taxonomically balanced genome-scale reconstruction of the evolutionary history of the Enterobacteriaceae.</title>
        <authorList>
            <person name="Plunkett G.III."/>
            <person name="Neeno-Eckwall E.C."/>
            <person name="Glasner J.D."/>
            <person name="Perna N.T."/>
        </authorList>
    </citation>
    <scope>NUCLEOTIDE SEQUENCE [LARGE SCALE GENOMIC DNA]</scope>
    <source>
        <strain evidence="1 2">ATCC 35017</strain>
    </source>
</reference>
<protein>
    <submittedName>
        <fullName evidence="1">Uncharacterized protein</fullName>
    </submittedName>
</protein>
<name>A0A0N0IAV4_9GAMM</name>
<proteinExistence type="predicted"/>
<sequence>MREADLAKLCQFLLFIAAQYFMPNFLSPTFYATSTASTAPDNQHEKYIAEPPVKLWTGFGNIVGDMVKLTAEQGGGISSRLAVKKETKLR</sequence>
<dbReference type="AlphaFoldDB" id="A0A0N0IAV4"/>